<keyword evidence="1" id="KW-1133">Transmembrane helix</keyword>
<dbReference type="Proteomes" id="UP000814243">
    <property type="component" value="Unassembled WGS sequence"/>
</dbReference>
<keyword evidence="1" id="KW-0812">Transmembrane</keyword>
<feature type="transmembrane region" description="Helical" evidence="1">
    <location>
        <begin position="34"/>
        <end position="56"/>
    </location>
</feature>
<organism evidence="2 3">
    <name type="scientific">Spodoptera exigua</name>
    <name type="common">Beet armyworm</name>
    <name type="synonym">Noctua fulgens</name>
    <dbReference type="NCBI Taxonomy" id="7107"/>
    <lineage>
        <taxon>Eukaryota</taxon>
        <taxon>Metazoa</taxon>
        <taxon>Ecdysozoa</taxon>
        <taxon>Arthropoda</taxon>
        <taxon>Hexapoda</taxon>
        <taxon>Insecta</taxon>
        <taxon>Pterygota</taxon>
        <taxon>Neoptera</taxon>
        <taxon>Endopterygota</taxon>
        <taxon>Lepidoptera</taxon>
        <taxon>Glossata</taxon>
        <taxon>Ditrysia</taxon>
        <taxon>Noctuoidea</taxon>
        <taxon>Noctuidae</taxon>
        <taxon>Amphipyrinae</taxon>
        <taxon>Spodoptera</taxon>
    </lineage>
</organism>
<proteinExistence type="predicted"/>
<reference evidence="2" key="1">
    <citation type="journal article" date="2021" name="G3 (Bethesda)">
        <title>Genome and transcriptome analysis of the beet armyworm Spodoptera exigua reveals targets for pest control. .</title>
        <authorList>
            <person name="Simon S."/>
            <person name="Breeschoten T."/>
            <person name="Jansen H.J."/>
            <person name="Dirks R.P."/>
            <person name="Schranz M.E."/>
            <person name="Ros V.I.D."/>
        </authorList>
    </citation>
    <scope>NUCLEOTIDE SEQUENCE</scope>
    <source>
        <strain evidence="2">TB_SE_WUR_2020</strain>
    </source>
</reference>
<keyword evidence="1" id="KW-0472">Membrane</keyword>
<sequence>MRPTQWLNVFLSLENIHGIYRNYSNYNNTKKCLVIIQLVVQNLLYLIVIIDGVYSLLMPAHKNVHKKYFEFGTFGMSSFLTYCVSVVFGTTRSDAFVSYFTSVSRVYDSLKCHREIIYSFKSTYHWLSLALYVACSIYGIIMSVEKLDLTLVWKRKILIPTAVSNFLWRSTVVLEHFMLFLVVMAIVDLSKTLTSLMLEAQQRVDRYGTSDVITVETINGWAELYQELVNCCDKVAMCFGYQTREYESTFKLLLLIIGYMIVVILPVVATQMASDQWAKCQRVMARLHNTMIDGNTMADDGISLQSYFNYTLWLHESTLSHDQRRLVVSPQYI</sequence>
<feature type="transmembrane region" description="Helical" evidence="1">
    <location>
        <begin position="68"/>
        <end position="88"/>
    </location>
</feature>
<dbReference type="EMBL" id="JACEFF010000573">
    <property type="protein sequence ID" value="KAH9635024.1"/>
    <property type="molecule type" value="Genomic_DNA"/>
</dbReference>
<evidence type="ECO:0000256" key="1">
    <source>
        <dbReference type="SAM" id="Phobius"/>
    </source>
</evidence>
<protein>
    <submittedName>
        <fullName evidence="2">Uncharacterized protein</fullName>
    </submittedName>
</protein>
<dbReference type="AlphaFoldDB" id="A0A922MEB2"/>
<name>A0A922MEB2_SPOEX</name>
<feature type="transmembrane region" description="Helical" evidence="1">
    <location>
        <begin position="124"/>
        <end position="145"/>
    </location>
</feature>
<accession>A0A922MEB2</accession>
<gene>
    <name evidence="2" type="ORF">HF086_004378</name>
</gene>
<evidence type="ECO:0000313" key="3">
    <source>
        <dbReference type="Proteomes" id="UP000814243"/>
    </source>
</evidence>
<feature type="transmembrane region" description="Helical" evidence="1">
    <location>
        <begin position="250"/>
        <end position="269"/>
    </location>
</feature>
<evidence type="ECO:0000313" key="2">
    <source>
        <dbReference type="EMBL" id="KAH9635024.1"/>
    </source>
</evidence>
<comment type="caution">
    <text evidence="2">The sequence shown here is derived from an EMBL/GenBank/DDBJ whole genome shotgun (WGS) entry which is preliminary data.</text>
</comment>
<feature type="transmembrane region" description="Helical" evidence="1">
    <location>
        <begin position="166"/>
        <end position="187"/>
    </location>
</feature>